<evidence type="ECO:0000256" key="6">
    <source>
        <dbReference type="ARBA" id="ARBA00022898"/>
    </source>
</evidence>
<organism evidence="7">
    <name type="scientific">marine metagenome</name>
    <dbReference type="NCBI Taxonomy" id="408172"/>
    <lineage>
        <taxon>unclassified sequences</taxon>
        <taxon>metagenomes</taxon>
        <taxon>ecological metagenomes</taxon>
    </lineage>
</organism>
<evidence type="ECO:0008006" key="8">
    <source>
        <dbReference type="Google" id="ProtNLM"/>
    </source>
</evidence>
<dbReference type="GO" id="GO:0006526">
    <property type="term" value="P:L-arginine biosynthetic process"/>
    <property type="evidence" value="ECO:0007669"/>
    <property type="project" value="UniProtKB-ARBA"/>
</dbReference>
<evidence type="ECO:0000256" key="4">
    <source>
        <dbReference type="ARBA" id="ARBA00022605"/>
    </source>
</evidence>
<dbReference type="Gene3D" id="3.40.640.10">
    <property type="entry name" value="Type I PLP-dependent aspartate aminotransferase-like (Major domain)"/>
    <property type="match status" value="1"/>
</dbReference>
<name>A0A381QMY9_9ZZZZ</name>
<keyword evidence="4" id="KW-0028">Amino-acid biosynthesis</keyword>
<dbReference type="InterPro" id="IPR015422">
    <property type="entry name" value="PyrdxlP-dep_Trfase_small"/>
</dbReference>
<dbReference type="InterPro" id="IPR050103">
    <property type="entry name" value="Class-III_PLP-dep_AT"/>
</dbReference>
<evidence type="ECO:0000256" key="2">
    <source>
        <dbReference type="ARBA" id="ARBA00004173"/>
    </source>
</evidence>
<comment type="cofactor">
    <cofactor evidence="1">
        <name>pyridoxal 5'-phosphate</name>
        <dbReference type="ChEBI" id="CHEBI:597326"/>
    </cofactor>
</comment>
<dbReference type="InterPro" id="IPR015421">
    <property type="entry name" value="PyrdxlP-dep_Trfase_major"/>
</dbReference>
<dbReference type="NCBIfam" id="TIGR00707">
    <property type="entry name" value="argD"/>
    <property type="match status" value="1"/>
</dbReference>
<dbReference type="PIRSF" id="PIRSF000521">
    <property type="entry name" value="Transaminase_4ab_Lys_Orn"/>
    <property type="match status" value="1"/>
</dbReference>
<dbReference type="PANTHER" id="PTHR11986:SF79">
    <property type="entry name" value="ACETYLORNITHINE AMINOTRANSFERASE, MITOCHONDRIAL"/>
    <property type="match status" value="1"/>
</dbReference>
<keyword evidence="6" id="KW-0663">Pyridoxal phosphate</keyword>
<evidence type="ECO:0000256" key="1">
    <source>
        <dbReference type="ARBA" id="ARBA00001933"/>
    </source>
</evidence>
<reference evidence="7" key="1">
    <citation type="submission" date="2018-05" db="EMBL/GenBank/DDBJ databases">
        <authorList>
            <person name="Lanie J.A."/>
            <person name="Ng W.-L."/>
            <person name="Kazmierczak K.M."/>
            <person name="Andrzejewski T.M."/>
            <person name="Davidsen T.M."/>
            <person name="Wayne K.J."/>
            <person name="Tettelin H."/>
            <person name="Glass J.I."/>
            <person name="Rusch D."/>
            <person name="Podicherti R."/>
            <person name="Tsui H.-C.T."/>
            <person name="Winkler M.E."/>
        </authorList>
    </citation>
    <scope>NUCLEOTIDE SEQUENCE</scope>
</reference>
<dbReference type="CDD" id="cd00610">
    <property type="entry name" value="OAT_like"/>
    <property type="match status" value="1"/>
</dbReference>
<dbReference type="GO" id="GO:0005739">
    <property type="term" value="C:mitochondrion"/>
    <property type="evidence" value="ECO:0007669"/>
    <property type="project" value="UniProtKB-SubCell"/>
</dbReference>
<dbReference type="GO" id="GO:0042802">
    <property type="term" value="F:identical protein binding"/>
    <property type="evidence" value="ECO:0007669"/>
    <property type="project" value="TreeGrafter"/>
</dbReference>
<dbReference type="PANTHER" id="PTHR11986">
    <property type="entry name" value="AMINOTRANSFERASE CLASS III"/>
    <property type="match status" value="1"/>
</dbReference>
<dbReference type="SUPFAM" id="SSF53383">
    <property type="entry name" value="PLP-dependent transferases"/>
    <property type="match status" value="1"/>
</dbReference>
<dbReference type="InterPro" id="IPR015424">
    <property type="entry name" value="PyrdxlP-dep_Trfase"/>
</dbReference>
<accession>A0A381QMY9</accession>
<dbReference type="AlphaFoldDB" id="A0A381QMY9"/>
<dbReference type="Pfam" id="PF00202">
    <property type="entry name" value="Aminotran_3"/>
    <property type="match status" value="1"/>
</dbReference>
<comment type="subcellular location">
    <subcellularLocation>
        <location evidence="2">Mitochondrion</location>
    </subcellularLocation>
</comment>
<keyword evidence="5" id="KW-0808">Transferase</keyword>
<dbReference type="FunFam" id="3.40.640.10:FF:000004">
    <property type="entry name" value="Acetylornithine aminotransferase"/>
    <property type="match status" value="1"/>
</dbReference>
<dbReference type="GO" id="GO:0008483">
    <property type="term" value="F:transaminase activity"/>
    <property type="evidence" value="ECO:0007669"/>
    <property type="project" value="UniProtKB-KW"/>
</dbReference>
<evidence type="ECO:0000313" key="7">
    <source>
        <dbReference type="EMBL" id="SUZ78923.1"/>
    </source>
</evidence>
<dbReference type="InterPro" id="IPR004636">
    <property type="entry name" value="AcOrn/SuccOrn_fam"/>
</dbReference>
<evidence type="ECO:0000256" key="3">
    <source>
        <dbReference type="ARBA" id="ARBA00022576"/>
    </source>
</evidence>
<protein>
    <recommendedName>
        <fullName evidence="8">Acetylornithine transaminase</fullName>
    </recommendedName>
</protein>
<dbReference type="GO" id="GO:0030170">
    <property type="term" value="F:pyridoxal phosphate binding"/>
    <property type="evidence" value="ECO:0007669"/>
    <property type="project" value="InterPro"/>
</dbReference>
<proteinExistence type="predicted"/>
<keyword evidence="3" id="KW-0032">Aminotransferase</keyword>
<dbReference type="Gene3D" id="3.90.1150.10">
    <property type="entry name" value="Aspartate Aminotransferase, domain 1"/>
    <property type="match status" value="1"/>
</dbReference>
<sequence length="401" mass="42546">MNSSTIAAEGLDTYPLMPTYGLPPVQFVRGSGTELFDRDGKRYLDFLCGLAVTSLGHSHPAVAEALAEQARTLLHVSNLYETVPGLEVAETINRLQGGGGQVFFCNSGAESLEGAIKLARKNGGRGKHVVVSALRSFHGRTLATLHATGQPEKHETFQPLPEGFRHVPFNDFGALEAAIDPSCAAVLLEVVQGEGGVNIGDGEYLRQVRQLCDERDMLLMFDEVQTGFARTGEWFAWQHHFDSTGEIRPDVVTMAKALGNGVPIGALWAKREVAAAFEPGDHATTYGGQPLATSAARAVLRVMEAIDAPNLARASGDELMGKLLEVPNVVDTRGLGLLIAAEIDTEAVGMTGPEIALGCLEAGLVVNGISPTAIRFAPPLTVSSEEIDEAIDKLSAVLGAR</sequence>
<dbReference type="EMBL" id="UINC01001371">
    <property type="protein sequence ID" value="SUZ78923.1"/>
    <property type="molecule type" value="Genomic_DNA"/>
</dbReference>
<evidence type="ECO:0000256" key="5">
    <source>
        <dbReference type="ARBA" id="ARBA00022679"/>
    </source>
</evidence>
<dbReference type="InterPro" id="IPR005814">
    <property type="entry name" value="Aminotrans_3"/>
</dbReference>
<gene>
    <name evidence="7" type="ORF">METZ01_LOCUS31777</name>
</gene>